<accession>A0A6J4PNQ4</accession>
<dbReference type="GO" id="GO:0016706">
    <property type="term" value="F:2-oxoglutarate-dependent dioxygenase activity"/>
    <property type="evidence" value="ECO:0007669"/>
    <property type="project" value="UniProtKB-ARBA"/>
</dbReference>
<gene>
    <name evidence="1" type="ORF">AVDCRST_MAG51-2018</name>
</gene>
<evidence type="ECO:0000313" key="1">
    <source>
        <dbReference type="EMBL" id="CAA9421365.1"/>
    </source>
</evidence>
<dbReference type="PANTHER" id="PTHR20883">
    <property type="entry name" value="PHYTANOYL-COA DIOXYGENASE DOMAIN CONTAINING 1"/>
    <property type="match status" value="1"/>
</dbReference>
<protein>
    <recommendedName>
        <fullName evidence="2">Phytanoyl-CoA dioxygenase family protein</fullName>
    </recommendedName>
</protein>
<dbReference type="GO" id="GO:0005506">
    <property type="term" value="F:iron ion binding"/>
    <property type="evidence" value="ECO:0007669"/>
    <property type="project" value="UniProtKB-ARBA"/>
</dbReference>
<dbReference type="PANTHER" id="PTHR20883:SF46">
    <property type="entry name" value="PHYTANOYL-COA HYDROXYLASE"/>
    <property type="match status" value="1"/>
</dbReference>
<dbReference type="Pfam" id="PF05721">
    <property type="entry name" value="PhyH"/>
    <property type="match status" value="1"/>
</dbReference>
<dbReference type="Gene3D" id="2.60.120.620">
    <property type="entry name" value="q2cbj1_9rhob like domain"/>
    <property type="match status" value="1"/>
</dbReference>
<dbReference type="InterPro" id="IPR008775">
    <property type="entry name" value="Phytyl_CoA_dOase-like"/>
</dbReference>
<reference evidence="1" key="1">
    <citation type="submission" date="2020-02" db="EMBL/GenBank/DDBJ databases">
        <authorList>
            <person name="Meier V. D."/>
        </authorList>
    </citation>
    <scope>NUCLEOTIDE SEQUENCE</scope>
    <source>
        <strain evidence="1">AVDCRST_MAG51</strain>
    </source>
</reference>
<name>A0A6J4PNQ4_9BURK</name>
<dbReference type="SUPFAM" id="SSF51197">
    <property type="entry name" value="Clavaminate synthase-like"/>
    <property type="match status" value="1"/>
</dbReference>
<dbReference type="AlphaFoldDB" id="A0A6J4PNQ4"/>
<organism evidence="1">
    <name type="scientific">uncultured Ramlibacter sp</name>
    <dbReference type="NCBI Taxonomy" id="260755"/>
    <lineage>
        <taxon>Bacteria</taxon>
        <taxon>Pseudomonadati</taxon>
        <taxon>Pseudomonadota</taxon>
        <taxon>Betaproteobacteria</taxon>
        <taxon>Burkholderiales</taxon>
        <taxon>Comamonadaceae</taxon>
        <taxon>Ramlibacter</taxon>
        <taxon>environmental samples</taxon>
    </lineage>
</organism>
<proteinExistence type="predicted"/>
<evidence type="ECO:0008006" key="2">
    <source>
        <dbReference type="Google" id="ProtNLM"/>
    </source>
</evidence>
<sequence length="247" mass="27271">MTLTESDRAIFRHVGHITVPGVLDAGETQALIEDVERWGEEFLRDLPPDKRAWYLDGGVTARAVLRKLDNPHHHRALFRKLANHPALVSLVQSLIGPGLTVYFSQIFFKPPEGGGPKPAHQDNFYFGPNDPEGVVTAWIALDDATLENGCLYFGEGTNRGPVYPHVAPEGEPYNLQLPPGILALQPMVPAPVLRGGVSFHHGNTFHQSGPNHSRRWRRACALHYVNARTVFATPALPYDESALLRVG</sequence>
<dbReference type="EMBL" id="CADCUX010000432">
    <property type="protein sequence ID" value="CAA9421365.1"/>
    <property type="molecule type" value="Genomic_DNA"/>
</dbReference>